<dbReference type="STRING" id="2282107.A0A286UG67"/>
<feature type="domain" description="PWWP" evidence="2">
    <location>
        <begin position="67"/>
        <end position="130"/>
    </location>
</feature>
<evidence type="ECO:0000313" key="3">
    <source>
        <dbReference type="EMBL" id="PAV18484.1"/>
    </source>
</evidence>
<dbReference type="FunCoup" id="A0A286UG67">
    <property type="interactions" value="155"/>
</dbReference>
<dbReference type="SMART" id="SM00293">
    <property type="entry name" value="PWWP"/>
    <property type="match status" value="1"/>
</dbReference>
<dbReference type="SUPFAM" id="SSF63748">
    <property type="entry name" value="Tudor/PWWP/MBT"/>
    <property type="match status" value="1"/>
</dbReference>
<feature type="region of interest" description="Disordered" evidence="1">
    <location>
        <begin position="161"/>
        <end position="279"/>
    </location>
</feature>
<reference evidence="3 4" key="1">
    <citation type="journal article" date="2017" name="Mol. Ecol.">
        <title>Comparative and population genomic landscape of Phellinus noxius: A hypervariable fungus causing root rot in trees.</title>
        <authorList>
            <person name="Chung C.L."/>
            <person name="Lee T.J."/>
            <person name="Akiba M."/>
            <person name="Lee H.H."/>
            <person name="Kuo T.H."/>
            <person name="Liu D."/>
            <person name="Ke H.M."/>
            <person name="Yokoi T."/>
            <person name="Roa M.B."/>
            <person name="Lu M.J."/>
            <person name="Chang Y.Y."/>
            <person name="Ann P.J."/>
            <person name="Tsai J.N."/>
            <person name="Chen C.Y."/>
            <person name="Tzean S.S."/>
            <person name="Ota Y."/>
            <person name="Hattori T."/>
            <person name="Sahashi N."/>
            <person name="Liou R.F."/>
            <person name="Kikuchi T."/>
            <person name="Tsai I.J."/>
        </authorList>
    </citation>
    <scope>NUCLEOTIDE SEQUENCE [LARGE SCALE GENOMIC DNA]</scope>
    <source>
        <strain evidence="3 4">FFPRI411160</strain>
    </source>
</reference>
<accession>A0A286UG67</accession>
<proteinExistence type="predicted"/>
<dbReference type="AlphaFoldDB" id="A0A286UG67"/>
<protein>
    <submittedName>
        <fullName evidence="3">Tudor PWWP MBT</fullName>
    </submittedName>
</protein>
<feature type="compositionally biased region" description="Basic and acidic residues" evidence="1">
    <location>
        <begin position="391"/>
        <end position="404"/>
    </location>
</feature>
<feature type="region of interest" description="Disordered" evidence="1">
    <location>
        <begin position="367"/>
        <end position="433"/>
    </location>
</feature>
<keyword evidence="4" id="KW-1185">Reference proteome</keyword>
<dbReference type="OrthoDB" id="62853at2759"/>
<evidence type="ECO:0000256" key="1">
    <source>
        <dbReference type="SAM" id="MobiDB-lite"/>
    </source>
</evidence>
<dbReference type="InParanoid" id="A0A286UG67"/>
<dbReference type="SUPFAM" id="SSF47676">
    <property type="entry name" value="Conserved domain common to transcription factors TFIIS, elongin A, CRSP70"/>
    <property type="match status" value="1"/>
</dbReference>
<gene>
    <name evidence="3" type="ORF">PNOK_0532600</name>
</gene>
<dbReference type="Pfam" id="PF00855">
    <property type="entry name" value="PWWP"/>
    <property type="match status" value="1"/>
</dbReference>
<dbReference type="InterPro" id="IPR035441">
    <property type="entry name" value="TFIIS/LEDGF_dom_sf"/>
</dbReference>
<organism evidence="3 4">
    <name type="scientific">Pyrrhoderma noxium</name>
    <dbReference type="NCBI Taxonomy" id="2282107"/>
    <lineage>
        <taxon>Eukaryota</taxon>
        <taxon>Fungi</taxon>
        <taxon>Dikarya</taxon>
        <taxon>Basidiomycota</taxon>
        <taxon>Agaricomycotina</taxon>
        <taxon>Agaricomycetes</taxon>
        <taxon>Hymenochaetales</taxon>
        <taxon>Hymenochaetaceae</taxon>
        <taxon>Pyrrhoderma</taxon>
    </lineage>
</organism>
<dbReference type="Proteomes" id="UP000217199">
    <property type="component" value="Unassembled WGS sequence"/>
</dbReference>
<sequence>MDVILVLETETHVLSSSQIGSGIQAYILVRRALQGYCDLVGYLSQALSIMSKKGGPKQQKDEIKYEINEIVLGKLRGFPAWPGQVVDPETVRPDVARDRPKKANFYCIRFFPAGDHAWLNTKDLSKLKKHEIEAYINEPHKKNGDLLSGYRVALDPSKWEEEMAKRQEAAEEADADEEVDELEGEEDDDGNDDDKPKVKKRKRDADAAAKAKKKTDKPAKSKKNGPKSKTMIESEDEGERGDDAGPSNKAAQPPAKKLKREKSEKEDDNLDNDPEDVKVKDLRHRLQRAFLGKVPPKDEDMPALDALFIQVEQFKMSIKNLQHSKIGKVMRHIAALKEPIPRDEEFKFKDRAQTLVNKWQIIINSEKEKQATETPNAEADGAPAQPPAEPSVHDGNKVNGKEENGTSELTVNGNVAPNANVAPTGDIAMAENPVAETTLGDVTMSEAVTA</sequence>
<feature type="compositionally biased region" description="Low complexity" evidence="1">
    <location>
        <begin position="410"/>
        <end position="425"/>
    </location>
</feature>
<feature type="compositionally biased region" description="Basic residues" evidence="1">
    <location>
        <begin position="210"/>
        <end position="226"/>
    </location>
</feature>
<dbReference type="EMBL" id="NBII01000005">
    <property type="protein sequence ID" value="PAV18484.1"/>
    <property type="molecule type" value="Genomic_DNA"/>
</dbReference>
<dbReference type="InterPro" id="IPR000313">
    <property type="entry name" value="PWWP_dom"/>
</dbReference>
<feature type="compositionally biased region" description="Acidic residues" evidence="1">
    <location>
        <begin position="170"/>
        <end position="192"/>
    </location>
</feature>
<dbReference type="Gene3D" id="2.30.30.140">
    <property type="match status" value="1"/>
</dbReference>
<comment type="caution">
    <text evidence="3">The sequence shown here is derived from an EMBL/GenBank/DDBJ whole genome shotgun (WGS) entry which is preliminary data.</text>
</comment>
<evidence type="ECO:0000313" key="4">
    <source>
        <dbReference type="Proteomes" id="UP000217199"/>
    </source>
</evidence>
<evidence type="ECO:0000259" key="2">
    <source>
        <dbReference type="PROSITE" id="PS50812"/>
    </source>
</evidence>
<dbReference type="PROSITE" id="PS50812">
    <property type="entry name" value="PWWP"/>
    <property type="match status" value="1"/>
</dbReference>
<name>A0A286UG67_9AGAM</name>
<dbReference type="Gene3D" id="1.20.930.10">
    <property type="entry name" value="Conserved domain common to transcription factors TFIIS, elongin A, CRSP70"/>
    <property type="match status" value="1"/>
</dbReference>